<dbReference type="InterPro" id="IPR049804">
    <property type="entry name" value="Choice_anch_L"/>
</dbReference>
<gene>
    <name evidence="3" type="ORF">ACGRVM_15850</name>
</gene>
<dbReference type="InterPro" id="IPR028992">
    <property type="entry name" value="Hedgehog/Intein_dom"/>
</dbReference>
<dbReference type="RefSeq" id="WP_377172911.1">
    <property type="nucleotide sequence ID" value="NZ_JBHTJC010000006.1"/>
</dbReference>
<evidence type="ECO:0000313" key="4">
    <source>
        <dbReference type="Proteomes" id="UP001607157"/>
    </source>
</evidence>
<sequence>MVEGTEIPINRNATPEQMAQEMFGPGVVIERASYTGDNDSSGIYTNGDAISPGVMPGDTGVMFSTGDLRGFTGSARWWQGGSNTSNSQTTASSGPDSYADQISDFDATAGAPTYDASFIDVDFTPSGDMLSMQFVFASDEYPEYAIGAFQDFVGVWINGQQVNLSVGDGDVDPNNLNAGSNGNLFVDNTGDQYNTEMDGFTVALTLKIPVNSGQLNSIRIGIADVTDDRYDSTLIIAGGSIQSTVLANDDVIKLDPDGSRSVDVLANDTNNGAGSLTITHINGQSVSVGDSVTLRSGQTVQLNADGTLGLAGDGDEEEFSFTYTAENGGGVSDTGFVLVDSVPCFVAGTMIRTPGGQRPVESLSPGDLVVTRDEGAQPLRWIGTRRIAAAGDFAPIHIDANTFGTHGALALSPLHRVLIRDGLAELLFGEREVLVAARDLVNGRSVRRVPGGEVEYVHILFDRHQVVYSEGLETESFLPGPQTARSFEAEIVDEICAIFPHICRETGKGYSPAARRTLKSYEAQLLLATAKAA</sequence>
<dbReference type="Pfam" id="PF13403">
    <property type="entry name" value="Hint_2"/>
    <property type="match status" value="1"/>
</dbReference>
<organism evidence="3 4">
    <name type="scientific">Roseovarius aquimarinus</name>
    <dbReference type="NCBI Taxonomy" id="1229156"/>
    <lineage>
        <taxon>Bacteria</taxon>
        <taxon>Pseudomonadati</taxon>
        <taxon>Pseudomonadota</taxon>
        <taxon>Alphaproteobacteria</taxon>
        <taxon>Rhodobacterales</taxon>
        <taxon>Roseobacteraceae</taxon>
        <taxon>Roseovarius</taxon>
    </lineage>
</organism>
<feature type="compositionally biased region" description="Low complexity" evidence="1">
    <location>
        <begin position="79"/>
        <end position="94"/>
    </location>
</feature>
<proteinExistence type="predicted"/>
<accession>A0ABW7ICE5</accession>
<name>A0ABW7ICE5_9RHOB</name>
<comment type="caution">
    <text evidence="3">The sequence shown here is derived from an EMBL/GenBank/DDBJ whole genome shotgun (WGS) entry which is preliminary data.</text>
</comment>
<dbReference type="InterPro" id="IPR036844">
    <property type="entry name" value="Hint_dom_sf"/>
</dbReference>
<evidence type="ECO:0000256" key="1">
    <source>
        <dbReference type="SAM" id="MobiDB-lite"/>
    </source>
</evidence>
<feature type="domain" description="Hedgehog/Intein (Hint)" evidence="2">
    <location>
        <begin position="343"/>
        <end position="480"/>
    </location>
</feature>
<dbReference type="Gene3D" id="2.170.16.10">
    <property type="entry name" value="Hedgehog/Intein (Hint) domain"/>
    <property type="match status" value="1"/>
</dbReference>
<dbReference type="EMBL" id="JBIHMM010000007">
    <property type="protein sequence ID" value="MFH0255381.1"/>
    <property type="molecule type" value="Genomic_DNA"/>
</dbReference>
<dbReference type="Proteomes" id="UP001607157">
    <property type="component" value="Unassembled WGS sequence"/>
</dbReference>
<protein>
    <submittedName>
        <fullName evidence="3">Hint domain-containing protein</fullName>
    </submittedName>
</protein>
<keyword evidence="4" id="KW-1185">Reference proteome</keyword>
<reference evidence="3 4" key="1">
    <citation type="submission" date="2024-10" db="EMBL/GenBank/DDBJ databases">
        <authorList>
            <person name="Yang X.-N."/>
        </authorList>
    </citation>
    <scope>NUCLEOTIDE SEQUENCE [LARGE SCALE GENOMIC DNA]</scope>
    <source>
        <strain evidence="3 4">CAU 1059</strain>
    </source>
</reference>
<dbReference type="SUPFAM" id="SSF51294">
    <property type="entry name" value="Hedgehog/intein (Hint) domain"/>
    <property type="match status" value="1"/>
</dbReference>
<evidence type="ECO:0000313" key="3">
    <source>
        <dbReference type="EMBL" id="MFH0255381.1"/>
    </source>
</evidence>
<evidence type="ECO:0000259" key="2">
    <source>
        <dbReference type="Pfam" id="PF13403"/>
    </source>
</evidence>
<dbReference type="NCBIfam" id="NF038133">
    <property type="entry name" value="choice_anch_L"/>
    <property type="match status" value="1"/>
</dbReference>
<dbReference type="Pfam" id="PF17963">
    <property type="entry name" value="Big_9"/>
    <property type="match status" value="1"/>
</dbReference>
<feature type="region of interest" description="Disordered" evidence="1">
    <location>
        <begin position="79"/>
        <end position="99"/>
    </location>
</feature>